<dbReference type="Proteomes" id="UP000031465">
    <property type="component" value="Unassembled WGS sequence"/>
</dbReference>
<proteinExistence type="inferred from homology"/>
<gene>
    <name evidence="2" type="primary">pabC</name>
    <name evidence="2" type="ORF">DB44_EC00410</name>
</gene>
<protein>
    <submittedName>
        <fullName evidence="2">Putative 4-amino-4-deoxychorismate lyase</fullName>
    </submittedName>
</protein>
<evidence type="ECO:0000256" key="1">
    <source>
        <dbReference type="ARBA" id="ARBA00009320"/>
    </source>
</evidence>
<dbReference type="SUPFAM" id="SSF56752">
    <property type="entry name" value="D-aminoacid aminotransferase-like PLP-dependent enzymes"/>
    <property type="match status" value="1"/>
</dbReference>
<reference evidence="2 3" key="1">
    <citation type="journal article" date="2014" name="Mol. Biol. Evol.">
        <title>Massive expansion of Ubiquitination-related gene families within the Chlamydiae.</title>
        <authorList>
            <person name="Domman D."/>
            <person name="Collingro A."/>
            <person name="Lagkouvardos I."/>
            <person name="Gehre L."/>
            <person name="Weinmaier T."/>
            <person name="Rattei T."/>
            <person name="Subtil A."/>
            <person name="Horn M."/>
        </authorList>
    </citation>
    <scope>NUCLEOTIDE SEQUENCE [LARGE SCALE GENOMIC DNA]</scope>
    <source>
        <strain evidence="2 3">EI2</strain>
    </source>
</reference>
<dbReference type="GO" id="GO:0046394">
    <property type="term" value="P:carboxylic acid biosynthetic process"/>
    <property type="evidence" value="ECO:0007669"/>
    <property type="project" value="UniProtKB-ARBA"/>
</dbReference>
<accession>A0A0C1JIP8</accession>
<dbReference type="GO" id="GO:0016829">
    <property type="term" value="F:lyase activity"/>
    <property type="evidence" value="ECO:0007669"/>
    <property type="project" value="UniProtKB-KW"/>
</dbReference>
<keyword evidence="2" id="KW-0456">Lyase</keyword>
<dbReference type="InterPro" id="IPR043131">
    <property type="entry name" value="BCAT-like_N"/>
</dbReference>
<dbReference type="InterPro" id="IPR036038">
    <property type="entry name" value="Aminotransferase-like"/>
</dbReference>
<dbReference type="Pfam" id="PF01063">
    <property type="entry name" value="Aminotran_4"/>
    <property type="match status" value="1"/>
</dbReference>
<dbReference type="AlphaFoldDB" id="A0A0C1JIP8"/>
<dbReference type="Gene3D" id="3.30.470.10">
    <property type="match status" value="1"/>
</dbReference>
<dbReference type="PATRIC" id="fig|362787.3.peg.1606"/>
<dbReference type="InterPro" id="IPR050571">
    <property type="entry name" value="Class-IV_PLP-Dep_Aminotrnsfr"/>
</dbReference>
<dbReference type="InterPro" id="IPR043132">
    <property type="entry name" value="BCAT-like_C"/>
</dbReference>
<organism evidence="2 3">
    <name type="scientific">Candidatus Protochlamydia amoebophila</name>
    <dbReference type="NCBI Taxonomy" id="362787"/>
    <lineage>
        <taxon>Bacteria</taxon>
        <taxon>Pseudomonadati</taxon>
        <taxon>Chlamydiota</taxon>
        <taxon>Chlamydiia</taxon>
        <taxon>Parachlamydiales</taxon>
        <taxon>Parachlamydiaceae</taxon>
        <taxon>Candidatus Protochlamydia</taxon>
    </lineage>
</organism>
<name>A0A0C1JIP8_9BACT</name>
<evidence type="ECO:0000313" key="2">
    <source>
        <dbReference type="EMBL" id="KIC71265.1"/>
    </source>
</evidence>
<comment type="caution">
    <text evidence="2">The sequence shown here is derived from an EMBL/GenBank/DDBJ whole genome shotgun (WGS) entry which is preliminary data.</text>
</comment>
<dbReference type="EMBL" id="JSAN01000101">
    <property type="protein sequence ID" value="KIC71265.1"/>
    <property type="molecule type" value="Genomic_DNA"/>
</dbReference>
<comment type="similarity">
    <text evidence="1">Belongs to the class-IV pyridoxal-phosphate-dependent aminotransferase family.</text>
</comment>
<evidence type="ECO:0000313" key="3">
    <source>
        <dbReference type="Proteomes" id="UP000031465"/>
    </source>
</evidence>
<dbReference type="PANTHER" id="PTHR42743">
    <property type="entry name" value="AMINO-ACID AMINOTRANSFERASE"/>
    <property type="match status" value="1"/>
</dbReference>
<dbReference type="Gene3D" id="3.20.10.10">
    <property type="entry name" value="D-amino Acid Aminotransferase, subunit A, domain 2"/>
    <property type="match status" value="1"/>
</dbReference>
<sequence length="293" mass="34181">MPTPKNQLGVNWILVPIMADKWVCLNGQLMPENQASIPITDRGFLFGDGLFTTLRVEQGQVEFWQSHLERLVHQCHQLRLVFPQLDFKWIEELIRLNLAHKGIWRLKMMITGGDERYLSLPLRQSSIQLVTLQSYKLEPFTPCRLTLYPSPIVKPTAYLKSLSYLDRLYVYDYANLKGYDDAVVCNCEAYLLETAFSNLFWIKNCQLYIPDPSLSYLQGIFLTNLIKYLKFPIHFFKGGIEDIPNEATIFISNSLNHLRPVTEIDHRIFSRHLDLEKQLQEVIQLALSNNRYP</sequence>
<dbReference type="InterPro" id="IPR001544">
    <property type="entry name" value="Aminotrans_IV"/>
</dbReference>
<dbReference type="PANTHER" id="PTHR42743:SF13">
    <property type="entry name" value="P-LOOP CONTAINING NUCLEOSIDE TRIPHOSPHATE HYDROLASE PROTEIN"/>
    <property type="match status" value="1"/>
</dbReference>